<feature type="compositionally biased region" description="Low complexity" evidence="1">
    <location>
        <begin position="357"/>
        <end position="370"/>
    </location>
</feature>
<accession>A0AAW1Q4C3</accession>
<reference evidence="2 3" key="1">
    <citation type="journal article" date="2024" name="Nat. Commun.">
        <title>Phylogenomics reveals the evolutionary origins of lichenization in chlorophyte algae.</title>
        <authorList>
            <person name="Puginier C."/>
            <person name="Libourel C."/>
            <person name="Otte J."/>
            <person name="Skaloud P."/>
            <person name="Haon M."/>
            <person name="Grisel S."/>
            <person name="Petersen M."/>
            <person name="Berrin J.G."/>
            <person name="Delaux P.M."/>
            <person name="Dal Grande F."/>
            <person name="Keller J."/>
        </authorList>
    </citation>
    <scope>NUCLEOTIDE SEQUENCE [LARGE SCALE GENOMIC DNA]</scope>
    <source>
        <strain evidence="2 3">SAG 2036</strain>
    </source>
</reference>
<dbReference type="InterPro" id="IPR039905">
    <property type="entry name" value="CD2BP2/Lin1"/>
</dbReference>
<organism evidence="2 3">
    <name type="scientific">Symbiochloris irregularis</name>
    <dbReference type="NCBI Taxonomy" id="706552"/>
    <lineage>
        <taxon>Eukaryota</taxon>
        <taxon>Viridiplantae</taxon>
        <taxon>Chlorophyta</taxon>
        <taxon>core chlorophytes</taxon>
        <taxon>Trebouxiophyceae</taxon>
        <taxon>Trebouxiales</taxon>
        <taxon>Trebouxiaceae</taxon>
        <taxon>Symbiochloris</taxon>
    </lineage>
</organism>
<dbReference type="GO" id="GO:0005682">
    <property type="term" value="C:U5 snRNP"/>
    <property type="evidence" value="ECO:0007669"/>
    <property type="project" value="InterPro"/>
</dbReference>
<sequence length="436" mass="47647">MVEEQLSENASEAVQPPRSRKRVRFSDDTIAGDGASAKSTKATVLCDFDDDEDELTAELQAGGRSLHGAGASLEADGAEELSLPDVAAALRAQHRADLDGLRRTQGSIHDQVAAAEAGYDEPEELWTEDGIPIEPFHLKREREEGYFDADGNYIEYALKDDDDAWLASLAERAEEEREGTDLPMHAPASASNTAEQQEGEDDEEIAEVVAGYKARLVELLQPGETVLDALRRLALHGGDPVEEVPTEDGPEAPLPSSPPAAEGSRVRQAGARDRLKIRNRHTIPAEHRQAFNELTECSTRLLDSGDYNAHSDTREQLQTDLTRAQQDPAKRQRGVLGLRDQIEAEAPLLGHARDVSAQQRQGAEAGRQTASDQSAPHFATPAMQPPSTHSNVQFDHGTGLWYMADMGCYWDGGHLYGDASSGQWYSFKDGQYQLVN</sequence>
<feature type="region of interest" description="Disordered" evidence="1">
    <location>
        <begin position="349"/>
        <end position="391"/>
    </location>
</feature>
<proteinExistence type="predicted"/>
<evidence type="ECO:0000313" key="2">
    <source>
        <dbReference type="EMBL" id="KAK9815194.1"/>
    </source>
</evidence>
<feature type="region of interest" description="Disordered" evidence="1">
    <location>
        <begin position="171"/>
        <end position="204"/>
    </location>
</feature>
<name>A0AAW1Q4C3_9CHLO</name>
<keyword evidence="3" id="KW-1185">Reference proteome</keyword>
<feature type="region of interest" description="Disordered" evidence="1">
    <location>
        <begin position="1"/>
        <end position="39"/>
    </location>
</feature>
<dbReference type="PANTHER" id="PTHR13138">
    <property type="entry name" value="PROTEIN LIN1"/>
    <property type="match status" value="1"/>
</dbReference>
<feature type="compositionally biased region" description="Acidic residues" evidence="1">
    <location>
        <begin position="240"/>
        <end position="250"/>
    </location>
</feature>
<dbReference type="AlphaFoldDB" id="A0AAW1Q4C3"/>
<evidence type="ECO:0000256" key="1">
    <source>
        <dbReference type="SAM" id="MobiDB-lite"/>
    </source>
</evidence>
<feature type="region of interest" description="Disordered" evidence="1">
    <location>
        <begin position="239"/>
        <end position="274"/>
    </location>
</feature>
<protein>
    <recommendedName>
        <fullName evidence="4">OCRE domain-containing protein</fullName>
    </recommendedName>
</protein>
<comment type="caution">
    <text evidence="2">The sequence shown here is derived from an EMBL/GenBank/DDBJ whole genome shotgun (WGS) entry which is preliminary data.</text>
</comment>
<dbReference type="PANTHER" id="PTHR13138:SF3">
    <property type="entry name" value="CD2 ANTIGEN CYTOPLASMIC TAIL-BINDING PROTEIN 2"/>
    <property type="match status" value="1"/>
</dbReference>
<dbReference type="EMBL" id="JALJOQ010000001">
    <property type="protein sequence ID" value="KAK9815194.1"/>
    <property type="molecule type" value="Genomic_DNA"/>
</dbReference>
<evidence type="ECO:0000313" key="3">
    <source>
        <dbReference type="Proteomes" id="UP001465755"/>
    </source>
</evidence>
<gene>
    <name evidence="2" type="ORF">WJX73_010537</name>
</gene>
<evidence type="ECO:0008006" key="4">
    <source>
        <dbReference type="Google" id="ProtNLM"/>
    </source>
</evidence>
<dbReference type="Proteomes" id="UP001465755">
    <property type="component" value="Unassembled WGS sequence"/>
</dbReference>